<evidence type="ECO:0000256" key="4">
    <source>
        <dbReference type="ARBA" id="ARBA00023136"/>
    </source>
</evidence>
<gene>
    <name evidence="10" type="ORF">ACHAXA_010340</name>
</gene>
<evidence type="ECO:0000256" key="5">
    <source>
        <dbReference type="SAM" id="Phobius"/>
    </source>
</evidence>
<dbReference type="InterPro" id="IPR011992">
    <property type="entry name" value="EF-hand-dom_pair"/>
</dbReference>
<dbReference type="InterPro" id="IPR002078">
    <property type="entry name" value="Sigma_54_int"/>
</dbReference>
<evidence type="ECO:0000256" key="3">
    <source>
        <dbReference type="ARBA" id="ARBA00022837"/>
    </source>
</evidence>
<feature type="domain" description="4Fe-4S ferredoxin-type" evidence="9">
    <location>
        <begin position="547"/>
        <end position="576"/>
    </location>
</feature>
<dbReference type="PROSITE" id="PS00018">
    <property type="entry name" value="EF_HAND_1"/>
    <property type="match status" value="1"/>
</dbReference>
<sequence>MSGNTLLAVIVGAAAVSAFRISGATVPKQQPIHHTDAKFRFQRDVSIDSSFGAGGDGETLPSIEVHEQTAIMEGTSPRAIKLRQQIQAIKDDPMNTSPIILYGPRGSGKRELAREIACHLPSWQTQHVHRLLLDEWADYVDMILGTDSRPGMLDDLSLQANSTIIVEGFQAQHVESKEIFERREDLSHAFVRLVHGEYFSRYENKTKRFLPRVIGCTRLEPEYFEKSSENIFDAIFINVPSLAIRLRDVPNIVKGKIKQFEHNYGLNNVSLSKEAMHTLLDHTWGIDGNEELDAELSKCLKQLSLEKTNIIESKHLFGTANNKDVRIRLLYNIPLLRKIIMSPWIFDHTLRYIVIPAFVAINLLLWLGPQTRAENTALTIFWAGWWPGIMLVFPFLGRIWCAVCPFMALGSWAQEIIVSMDIELKKWPKWGSTIGPTFAFCLFYAILIWEELWDLPDTGYLSSCLLLLITAGAVLMSITWEKRLWCRYFCPIGAMNSMFSTLAMAEVRTWKSNCDGCTNPTCISGNSPTLDPSDKTAIKGCTMDLKNNQLRDMGDCVMCMSCIKNCEREAPELNLRPIGLDFGLPWLLPMQVHQGKSLAKSQVKTNFWFGGVITILQGSIILHYLPKILHELGMDPSIATSKPAFDLPFAIHSALSAVILAVPGMIALVADFAAVPLESLSNVWKRELTHHPAENAAIKNLYGSLLNGGVDFSSTIEEWDLDGDGRISGWELEEGFIALNIPQSQRKLLLNVLKQDTAPMLIDEIQDLYFAIKEAEQPSHPTYLSIIKENELQTKLTFIEIFERLDTEGSGYLTKEEFRTMSDLGYLKIPLSEQESNDLFDNADIFNTGRLNMFQFMSIMRKTVKIDIQEIGYGYLPLAWGSLTAYWLGLGLRELGLTLVRLPISFGVNVSDICAAKIPQFIASDASIHTVQGLLMIGSIGATLSLTHKLCADNNIRSVRFGAHATVQVIGALFTLYLMLSPELAISTS</sequence>
<protein>
    <recommendedName>
        <fullName evidence="12">Calmodulin</fullName>
    </recommendedName>
</protein>
<dbReference type="GO" id="GO:0005886">
    <property type="term" value="C:plasma membrane"/>
    <property type="evidence" value="ECO:0007669"/>
    <property type="project" value="UniProtKB-SubCell"/>
</dbReference>
<proteinExistence type="predicted"/>
<dbReference type="PROSITE" id="PS50222">
    <property type="entry name" value="EF_HAND_2"/>
    <property type="match status" value="1"/>
</dbReference>
<name>A0ABD3RSV3_9STRA</name>
<dbReference type="SUPFAM" id="SSF47473">
    <property type="entry name" value="EF-hand"/>
    <property type="match status" value="1"/>
</dbReference>
<accession>A0ABD3RSV3</accession>
<reference evidence="10 11" key="1">
    <citation type="submission" date="2024-10" db="EMBL/GenBank/DDBJ databases">
        <title>Updated reference genomes for cyclostephanoid diatoms.</title>
        <authorList>
            <person name="Roberts W.R."/>
            <person name="Alverson A.J."/>
        </authorList>
    </citation>
    <scope>NUCLEOTIDE SEQUENCE [LARGE SCALE GENOMIC DNA]</scope>
    <source>
        <strain evidence="10 11">AJA228-03</strain>
    </source>
</reference>
<evidence type="ECO:0000259" key="7">
    <source>
        <dbReference type="PROSITE" id="PS50045"/>
    </source>
</evidence>
<feature type="transmembrane region" description="Helical" evidence="5">
    <location>
        <begin position="350"/>
        <end position="368"/>
    </location>
</feature>
<dbReference type="PANTHER" id="PTHR30224:SF4">
    <property type="entry name" value="ELECTRON TRANSPORT PROTEIN YCCM-RELATED"/>
    <property type="match status" value="1"/>
</dbReference>
<dbReference type="PROSITE" id="PS51379">
    <property type="entry name" value="4FE4S_FER_2"/>
    <property type="match status" value="1"/>
</dbReference>
<dbReference type="InterPro" id="IPR017900">
    <property type="entry name" value="4Fe4S_Fe_S_CS"/>
</dbReference>
<comment type="caution">
    <text evidence="10">The sequence shown here is derived from an EMBL/GenBank/DDBJ whole genome shotgun (WGS) entry which is preliminary data.</text>
</comment>
<feature type="transmembrane region" description="Helical" evidence="5">
    <location>
        <begin position="959"/>
        <end position="980"/>
    </location>
</feature>
<organism evidence="10 11">
    <name type="scientific">Cyclostephanos tholiformis</name>
    <dbReference type="NCBI Taxonomy" id="382380"/>
    <lineage>
        <taxon>Eukaryota</taxon>
        <taxon>Sar</taxon>
        <taxon>Stramenopiles</taxon>
        <taxon>Ochrophyta</taxon>
        <taxon>Bacillariophyta</taxon>
        <taxon>Coscinodiscophyceae</taxon>
        <taxon>Thalassiosirophycidae</taxon>
        <taxon>Stephanodiscales</taxon>
        <taxon>Stephanodiscaceae</taxon>
        <taxon>Cyclostephanos</taxon>
    </lineage>
</organism>
<dbReference type="PROSITE" id="PS50045">
    <property type="entry name" value="SIGMA54_INTERACT_4"/>
    <property type="match status" value="1"/>
</dbReference>
<evidence type="ECO:0000313" key="10">
    <source>
        <dbReference type="EMBL" id="KAL3816035.1"/>
    </source>
</evidence>
<dbReference type="InterPro" id="IPR027417">
    <property type="entry name" value="P-loop_NTPase"/>
</dbReference>
<keyword evidence="11" id="KW-1185">Reference proteome</keyword>
<feature type="domain" description="EF-hand" evidence="8">
    <location>
        <begin position="793"/>
        <end position="828"/>
    </location>
</feature>
<dbReference type="InterPro" id="IPR017896">
    <property type="entry name" value="4Fe4S_Fe-S-bd"/>
</dbReference>
<feature type="transmembrane region" description="Helical" evidence="5">
    <location>
        <begin position="926"/>
        <end position="947"/>
    </location>
</feature>
<dbReference type="SMART" id="SM00054">
    <property type="entry name" value="EFh"/>
    <property type="match status" value="3"/>
</dbReference>
<keyword evidence="4 5" id="KW-0472">Membrane</keyword>
<evidence type="ECO:0000259" key="8">
    <source>
        <dbReference type="PROSITE" id="PS50222"/>
    </source>
</evidence>
<dbReference type="SUPFAM" id="SSF54862">
    <property type="entry name" value="4Fe-4S ferredoxins"/>
    <property type="match status" value="1"/>
</dbReference>
<feature type="transmembrane region" description="Helical" evidence="5">
    <location>
        <begin position="430"/>
        <end position="448"/>
    </location>
</feature>
<keyword evidence="5" id="KW-1133">Transmembrane helix</keyword>
<feature type="transmembrane region" description="Helical" evidence="5">
    <location>
        <begin position="460"/>
        <end position="480"/>
    </location>
</feature>
<dbReference type="PANTHER" id="PTHR30224">
    <property type="entry name" value="ELECTRON TRANSPORT PROTEIN"/>
    <property type="match status" value="1"/>
</dbReference>
<dbReference type="SUPFAM" id="SSF52540">
    <property type="entry name" value="P-loop containing nucleoside triphosphate hydrolases"/>
    <property type="match status" value="1"/>
</dbReference>
<dbReference type="EMBL" id="JALLPB020000168">
    <property type="protein sequence ID" value="KAL3816035.1"/>
    <property type="molecule type" value="Genomic_DNA"/>
</dbReference>
<dbReference type="Gene3D" id="1.10.238.10">
    <property type="entry name" value="EF-hand"/>
    <property type="match status" value="1"/>
</dbReference>
<dbReference type="PROSITE" id="PS00198">
    <property type="entry name" value="4FE4S_FER_1"/>
    <property type="match status" value="1"/>
</dbReference>
<evidence type="ECO:0000259" key="9">
    <source>
        <dbReference type="PROSITE" id="PS51379"/>
    </source>
</evidence>
<dbReference type="InterPro" id="IPR052378">
    <property type="entry name" value="NosR_regulator"/>
</dbReference>
<keyword evidence="3" id="KW-0106">Calcium</keyword>
<evidence type="ECO:0000256" key="2">
    <source>
        <dbReference type="ARBA" id="ARBA00022475"/>
    </source>
</evidence>
<comment type="subcellular location">
    <subcellularLocation>
        <location evidence="1">Cell membrane</location>
    </subcellularLocation>
</comment>
<dbReference type="Proteomes" id="UP001530377">
    <property type="component" value="Unassembled WGS sequence"/>
</dbReference>
<evidence type="ECO:0000256" key="1">
    <source>
        <dbReference type="ARBA" id="ARBA00004236"/>
    </source>
</evidence>
<dbReference type="CDD" id="cd00051">
    <property type="entry name" value="EFh"/>
    <property type="match status" value="1"/>
</dbReference>
<dbReference type="Pfam" id="PF12801">
    <property type="entry name" value="Fer4_5"/>
    <property type="match status" value="2"/>
</dbReference>
<feature type="transmembrane region" description="Helical" evidence="5">
    <location>
        <begin position="871"/>
        <end position="889"/>
    </location>
</feature>
<feature type="signal peptide" evidence="6">
    <location>
        <begin position="1"/>
        <end position="18"/>
    </location>
</feature>
<feature type="domain" description="Sigma-54 factor interaction" evidence="7">
    <location>
        <begin position="72"/>
        <end position="284"/>
    </location>
</feature>
<dbReference type="AlphaFoldDB" id="A0ABD3RSV3"/>
<feature type="chain" id="PRO_5044865577" description="Calmodulin" evidence="6">
    <location>
        <begin position="19"/>
        <end position="989"/>
    </location>
</feature>
<dbReference type="InterPro" id="IPR002048">
    <property type="entry name" value="EF_hand_dom"/>
</dbReference>
<evidence type="ECO:0000313" key="11">
    <source>
        <dbReference type="Proteomes" id="UP001530377"/>
    </source>
</evidence>
<feature type="transmembrane region" description="Helical" evidence="5">
    <location>
        <begin position="375"/>
        <end position="393"/>
    </location>
</feature>
<keyword evidence="5" id="KW-0812">Transmembrane</keyword>
<keyword evidence="6" id="KW-0732">Signal</keyword>
<dbReference type="Pfam" id="PF13499">
    <property type="entry name" value="EF-hand_7"/>
    <property type="match status" value="1"/>
</dbReference>
<evidence type="ECO:0008006" key="12">
    <source>
        <dbReference type="Google" id="ProtNLM"/>
    </source>
</evidence>
<feature type="transmembrane region" description="Helical" evidence="5">
    <location>
        <begin position="606"/>
        <end position="625"/>
    </location>
</feature>
<evidence type="ECO:0000256" key="6">
    <source>
        <dbReference type="SAM" id="SignalP"/>
    </source>
</evidence>
<feature type="transmembrane region" description="Helical" evidence="5">
    <location>
        <begin position="649"/>
        <end position="677"/>
    </location>
</feature>
<dbReference type="InterPro" id="IPR018247">
    <property type="entry name" value="EF_Hand_1_Ca_BS"/>
</dbReference>
<keyword evidence="2" id="KW-1003">Cell membrane</keyword>